<dbReference type="OrthoDB" id="1937198at2759"/>
<reference evidence="2" key="1">
    <citation type="journal article" date="2019" name="Plant Biotechnol. J.">
        <title>Genome sequencing of the Australian wild diploid species Gossypium australe highlights disease resistance and delayed gland morphogenesis.</title>
        <authorList>
            <person name="Cai Y."/>
            <person name="Cai X."/>
            <person name="Wang Q."/>
            <person name="Wang P."/>
            <person name="Zhang Y."/>
            <person name="Cai C."/>
            <person name="Xu Y."/>
            <person name="Wang K."/>
            <person name="Zhou Z."/>
            <person name="Wang C."/>
            <person name="Geng S."/>
            <person name="Li B."/>
            <person name="Dong Q."/>
            <person name="Hou Y."/>
            <person name="Wang H."/>
            <person name="Ai P."/>
            <person name="Liu Z."/>
            <person name="Yi F."/>
            <person name="Sun M."/>
            <person name="An G."/>
            <person name="Cheng J."/>
            <person name="Zhang Y."/>
            <person name="Shi Q."/>
            <person name="Xie Y."/>
            <person name="Shi X."/>
            <person name="Chang Y."/>
            <person name="Huang F."/>
            <person name="Chen Y."/>
            <person name="Hong S."/>
            <person name="Mi L."/>
            <person name="Sun Q."/>
            <person name="Zhang L."/>
            <person name="Zhou B."/>
            <person name="Peng R."/>
            <person name="Zhang X."/>
            <person name="Liu F."/>
        </authorList>
    </citation>
    <scope>NUCLEOTIDE SEQUENCE [LARGE SCALE GENOMIC DNA]</scope>
    <source>
        <strain evidence="2">cv. PA1801</strain>
    </source>
</reference>
<name>A0A5B6X2S9_9ROSI</name>
<dbReference type="Proteomes" id="UP000325315">
    <property type="component" value="Unassembled WGS sequence"/>
</dbReference>
<protein>
    <submittedName>
        <fullName evidence="1">Reverse transcriptase</fullName>
    </submittedName>
</protein>
<organism evidence="1 2">
    <name type="scientific">Gossypium australe</name>
    <dbReference type="NCBI Taxonomy" id="47621"/>
    <lineage>
        <taxon>Eukaryota</taxon>
        <taxon>Viridiplantae</taxon>
        <taxon>Streptophyta</taxon>
        <taxon>Embryophyta</taxon>
        <taxon>Tracheophyta</taxon>
        <taxon>Spermatophyta</taxon>
        <taxon>Magnoliopsida</taxon>
        <taxon>eudicotyledons</taxon>
        <taxon>Gunneridae</taxon>
        <taxon>Pentapetalae</taxon>
        <taxon>rosids</taxon>
        <taxon>malvids</taxon>
        <taxon>Malvales</taxon>
        <taxon>Malvaceae</taxon>
        <taxon>Malvoideae</taxon>
        <taxon>Gossypium</taxon>
    </lineage>
</organism>
<evidence type="ECO:0000313" key="2">
    <source>
        <dbReference type="Proteomes" id="UP000325315"/>
    </source>
</evidence>
<keyword evidence="1" id="KW-0548">Nucleotidyltransferase</keyword>
<proteinExistence type="predicted"/>
<accession>A0A5B6X2S9</accession>
<keyword evidence="1" id="KW-0808">Transferase</keyword>
<dbReference type="PANTHER" id="PTHR46890:SF48">
    <property type="entry name" value="RNA-DIRECTED DNA POLYMERASE"/>
    <property type="match status" value="1"/>
</dbReference>
<comment type="caution">
    <text evidence="1">The sequence shown here is derived from an EMBL/GenBank/DDBJ whole genome shotgun (WGS) entry which is preliminary data.</text>
</comment>
<evidence type="ECO:0000313" key="1">
    <source>
        <dbReference type="EMBL" id="KAA3488158.1"/>
    </source>
</evidence>
<gene>
    <name evidence="1" type="ORF">EPI10_031932</name>
</gene>
<keyword evidence="1" id="KW-0695">RNA-directed DNA polymerase</keyword>
<keyword evidence="2" id="KW-1185">Reference proteome</keyword>
<dbReference type="EMBL" id="SMMG02000001">
    <property type="protein sequence ID" value="KAA3488158.1"/>
    <property type="molecule type" value="Genomic_DNA"/>
</dbReference>
<sequence>MDHILSGARHCISDDANVLLIAPYTKKEILEALSGMGPMKASGNDGFPIIFFQRCWEIIDDAKMVANRFQKVLKDCIDEAQSAFMPERLISDNVLLAYEILHSFHQKMVWKKGFMALKLDMSKAYDQ</sequence>
<dbReference type="AlphaFoldDB" id="A0A5B6X2S9"/>
<dbReference type="PANTHER" id="PTHR46890">
    <property type="entry name" value="NON-LTR RETROLELEMENT REVERSE TRANSCRIPTASE-LIKE PROTEIN-RELATED"/>
    <property type="match status" value="1"/>
</dbReference>
<dbReference type="InterPro" id="IPR052343">
    <property type="entry name" value="Retrotransposon-Effector_Assoc"/>
</dbReference>
<dbReference type="GO" id="GO:0003964">
    <property type="term" value="F:RNA-directed DNA polymerase activity"/>
    <property type="evidence" value="ECO:0007669"/>
    <property type="project" value="UniProtKB-KW"/>
</dbReference>